<dbReference type="PANTHER" id="PTHR34580:SF1">
    <property type="entry name" value="PROTEIN PAFC"/>
    <property type="match status" value="1"/>
</dbReference>
<gene>
    <name evidence="5" type="ORF">SAMN05414137_1643</name>
</gene>
<evidence type="ECO:0000256" key="1">
    <source>
        <dbReference type="ARBA" id="ARBA00023015"/>
    </source>
</evidence>
<dbReference type="PIRSF" id="PIRSF016838">
    <property type="entry name" value="PafC"/>
    <property type="match status" value="1"/>
</dbReference>
<dbReference type="PANTHER" id="PTHR34580">
    <property type="match status" value="1"/>
</dbReference>
<dbReference type="PROSITE" id="PS51000">
    <property type="entry name" value="HTH_DEOR_2"/>
    <property type="match status" value="1"/>
</dbReference>
<dbReference type="EMBL" id="FOAZ01000064">
    <property type="protein sequence ID" value="SEM81414.1"/>
    <property type="molecule type" value="Genomic_DNA"/>
</dbReference>
<dbReference type="STRING" id="235985.SAMN05414137_1643"/>
<dbReference type="InterPro" id="IPR036390">
    <property type="entry name" value="WH_DNA-bd_sf"/>
</dbReference>
<dbReference type="Pfam" id="PF08279">
    <property type="entry name" value="HTH_11"/>
    <property type="match status" value="1"/>
</dbReference>
<organism evidence="5 6">
    <name type="scientific">Streptacidiphilus jiangxiensis</name>
    <dbReference type="NCBI Taxonomy" id="235985"/>
    <lineage>
        <taxon>Bacteria</taxon>
        <taxon>Bacillati</taxon>
        <taxon>Actinomycetota</taxon>
        <taxon>Actinomycetes</taxon>
        <taxon>Kitasatosporales</taxon>
        <taxon>Streptomycetaceae</taxon>
        <taxon>Streptacidiphilus</taxon>
    </lineage>
</organism>
<dbReference type="GO" id="GO:0003700">
    <property type="term" value="F:DNA-binding transcription factor activity"/>
    <property type="evidence" value="ECO:0007669"/>
    <property type="project" value="InterPro"/>
</dbReference>
<dbReference type="Proteomes" id="UP000183015">
    <property type="component" value="Unassembled WGS sequence"/>
</dbReference>
<reference evidence="6" key="1">
    <citation type="submission" date="2016-10" db="EMBL/GenBank/DDBJ databases">
        <authorList>
            <person name="Varghese N."/>
        </authorList>
    </citation>
    <scope>NUCLEOTIDE SEQUENCE [LARGE SCALE GENOMIC DNA]</scope>
    <source>
        <strain evidence="6">DSM 45096 / BCRC 16803 / CGMCC 4.1857 / CIP 109030 / JCM 12277 / KCTC 19219 / NBRC 100920 / 33214</strain>
    </source>
</reference>
<feature type="compositionally biased region" description="Basic residues" evidence="3">
    <location>
        <begin position="334"/>
        <end position="344"/>
    </location>
</feature>
<dbReference type="InterPro" id="IPR001034">
    <property type="entry name" value="DeoR_HTH"/>
</dbReference>
<dbReference type="InterPro" id="IPR013196">
    <property type="entry name" value="HTH_11"/>
</dbReference>
<dbReference type="Gene3D" id="1.10.10.10">
    <property type="entry name" value="Winged helix-like DNA-binding domain superfamily/Winged helix DNA-binding domain"/>
    <property type="match status" value="1"/>
</dbReference>
<dbReference type="RefSeq" id="WP_042449566.1">
    <property type="nucleotide sequence ID" value="NZ_BBPN01000016.1"/>
</dbReference>
<feature type="region of interest" description="Disordered" evidence="3">
    <location>
        <begin position="313"/>
        <end position="344"/>
    </location>
</feature>
<proteinExistence type="predicted"/>
<dbReference type="InterPro" id="IPR051534">
    <property type="entry name" value="CBASS_pafABC_assoc_protein"/>
</dbReference>
<evidence type="ECO:0000259" key="4">
    <source>
        <dbReference type="PROSITE" id="PS51000"/>
    </source>
</evidence>
<keyword evidence="6" id="KW-1185">Reference proteome</keyword>
<evidence type="ECO:0000313" key="6">
    <source>
        <dbReference type="Proteomes" id="UP000183015"/>
    </source>
</evidence>
<dbReference type="AlphaFoldDB" id="A0A1H8BH10"/>
<dbReference type="InterPro" id="IPR036388">
    <property type="entry name" value="WH-like_DNA-bd_sf"/>
</dbReference>
<dbReference type="InterPro" id="IPR028349">
    <property type="entry name" value="PafC-like"/>
</dbReference>
<dbReference type="InterPro" id="IPR026881">
    <property type="entry name" value="WYL_dom"/>
</dbReference>
<sequence length="344" mass="37885">MVNQAHARQLGIVQTLRSRESVSATALADRFGVGIRTIYRDVETLTAHGIPIQATTGRHGGYRLAPDNPIDPLTLDSDHALRLYVLGLTDTDGADLEARARQAGISGTTQEIMRRLTRCIHFDTADWYWRDEGSGHLPALRYAMLTGIAVEAALHSAEGVPEVRLLKPYAAVWKAGEWHMVAAASAGTAVDRFRLNLVDRLTLTDLRFTPPEDFDVRTWWTAAMEDFGKGPTRVELHVAPSARDELLRLSLKSTSQLHDQPDGSLLIVLFVDRWHWLVPLVTSYGPDVVVTEPAELRDAVAGHLRAALAAYEPIPAPGADGAPDGFRTDDSRLRSTRGRTPRKP</sequence>
<name>A0A1H8BH10_STRJI</name>
<keyword evidence="1" id="KW-0805">Transcription regulation</keyword>
<evidence type="ECO:0000313" key="5">
    <source>
        <dbReference type="EMBL" id="SEM81414.1"/>
    </source>
</evidence>
<dbReference type="GO" id="GO:0003677">
    <property type="term" value="F:DNA binding"/>
    <property type="evidence" value="ECO:0007669"/>
    <property type="project" value="UniProtKB-KW"/>
</dbReference>
<dbReference type="Pfam" id="PF13280">
    <property type="entry name" value="WYL"/>
    <property type="match status" value="1"/>
</dbReference>
<feature type="domain" description="HTH deoR-type" evidence="4">
    <location>
        <begin position="5"/>
        <end position="64"/>
    </location>
</feature>
<evidence type="ECO:0000256" key="2">
    <source>
        <dbReference type="ARBA" id="ARBA00023163"/>
    </source>
</evidence>
<dbReference type="OrthoDB" id="3171994at2"/>
<keyword evidence="2" id="KW-0804">Transcription</keyword>
<dbReference type="eggNOG" id="COG2378">
    <property type="taxonomic scope" value="Bacteria"/>
</dbReference>
<accession>A0A1H8BH10</accession>
<dbReference type="Pfam" id="PF25583">
    <property type="entry name" value="WCX"/>
    <property type="match status" value="1"/>
</dbReference>
<protein>
    <submittedName>
        <fullName evidence="5">Predicted DNA-binding transcriptional regulator YafY, contains an HTH and WYL domains</fullName>
    </submittedName>
</protein>
<evidence type="ECO:0000256" key="3">
    <source>
        <dbReference type="SAM" id="MobiDB-lite"/>
    </source>
</evidence>
<keyword evidence="5" id="KW-0238">DNA-binding</keyword>
<dbReference type="SUPFAM" id="SSF46785">
    <property type="entry name" value="Winged helix' DNA-binding domain"/>
    <property type="match status" value="1"/>
</dbReference>
<dbReference type="InterPro" id="IPR057727">
    <property type="entry name" value="WCX_dom"/>
</dbReference>